<evidence type="ECO:0000313" key="2">
    <source>
        <dbReference type="Proteomes" id="UP000241538"/>
    </source>
</evidence>
<gene>
    <name evidence="1" type="ORF">C9381_00965</name>
</gene>
<sequence>MDLSKIFFSDRQKREADHLVSETAGYFPYETDKKGRLNPRISVIYAAQRVRMKDAAFFTGLEQRLCRRTMSETGVMSADGDGEKLPDNLL</sequence>
<dbReference type="EMBL" id="CP028349">
    <property type="protein sequence ID" value="AVV35861.1"/>
    <property type="molecule type" value="Genomic_DNA"/>
</dbReference>
<reference evidence="1 2" key="1">
    <citation type="journal article" date="2018" name="Int J Genomics">
        <title>Comparative Genomics Analysis of Plasmid pPV989-94 from a Clinical Isolate of Pantoea vagans PV989.</title>
        <authorList>
            <person name="Xu L."/>
            <person name="Yin M."/>
            <person name="Zhu T."/>
            <person name="Lu J."/>
            <person name="Bao Q."/>
        </authorList>
    </citation>
    <scope>NUCLEOTIDE SEQUENCE [LARGE SCALE GENOMIC DNA]</scope>
    <source>
        <strain evidence="1 2">PV989</strain>
    </source>
</reference>
<dbReference type="RefSeq" id="WP_107319109.1">
    <property type="nucleotide sequence ID" value="NZ_CP028349.1"/>
</dbReference>
<accession>A0AAN1NMV9</accession>
<evidence type="ECO:0000313" key="1">
    <source>
        <dbReference type="EMBL" id="AVV35861.1"/>
    </source>
</evidence>
<protein>
    <submittedName>
        <fullName evidence="1">Uncharacterized protein</fullName>
    </submittedName>
</protein>
<dbReference type="Proteomes" id="UP000241538">
    <property type="component" value="Chromosome"/>
</dbReference>
<name>A0AAN1NMV9_9GAMM</name>
<dbReference type="AlphaFoldDB" id="A0AAN1NMV9"/>
<organism evidence="1 2">
    <name type="scientific">Pantoea vagans</name>
    <dbReference type="NCBI Taxonomy" id="470934"/>
    <lineage>
        <taxon>Bacteria</taxon>
        <taxon>Pseudomonadati</taxon>
        <taxon>Pseudomonadota</taxon>
        <taxon>Gammaproteobacteria</taxon>
        <taxon>Enterobacterales</taxon>
        <taxon>Erwiniaceae</taxon>
        <taxon>Pantoea</taxon>
    </lineage>
</organism>
<proteinExistence type="predicted"/>